<reference evidence="1" key="1">
    <citation type="submission" date="2022-08" db="EMBL/GenBank/DDBJ databases">
        <title>Genome Sequence of Fusarium decemcellulare.</title>
        <authorList>
            <person name="Buettner E."/>
        </authorList>
    </citation>
    <scope>NUCLEOTIDE SEQUENCE</scope>
    <source>
        <strain evidence="1">Babe19</strain>
    </source>
</reference>
<gene>
    <name evidence="1" type="ORF">NM208_g6964</name>
</gene>
<evidence type="ECO:0000313" key="1">
    <source>
        <dbReference type="EMBL" id="KAJ3535844.1"/>
    </source>
</evidence>
<sequence>MSDQQQLDAVVVGAGFGGIYQLYSLTKLGLSTQLIEKADDVGGTWYWNRYPGAMSDTESYIYRYSWDKEDLLSYPWPNRYVSQPEILDYLRHVVTKHRLRRHMKLGTEVVSAIWDDQILRWRIELSTGQVIKARYFITALGLLSRANYPDIPGIRTFEGRLCHSSAWHSDIVLKDKRVGVIGNGSTGVQIITEVAKDVKQLLSFQRHAQYTVPAGNKPVTKEYRTWVNDCYDQIWADVKKSATCFGFMESTTPFQSMSPEEQEQVFEERPMRLRVSSSEKKVAAIVKDPAKAAKLQPSDAYAKRPICDNGYYEQFNRDNVDVVNIRENPIVAITPQGIQLADGKVHELDVIIFATGFDAIDGSYNRIRIRGRNGISLKECWDPRGPTSLFGVAVPQFPNMMMVLGPQGPFTNNVPALEAHVELNTTLIKRAEALRAQCAKITIEASAEAEKCWIDRCEASAEGSLFKDTASWIFGNNVSGKTVALRFYFGGMRNYLSEVKAAIDDGFRGFSELG</sequence>
<protein>
    <submittedName>
        <fullName evidence="1">Uncharacterized protein</fullName>
    </submittedName>
</protein>
<comment type="caution">
    <text evidence="1">The sequence shown here is derived from an EMBL/GenBank/DDBJ whole genome shotgun (WGS) entry which is preliminary data.</text>
</comment>
<proteinExistence type="predicted"/>
<accession>A0ACC1SB61</accession>
<evidence type="ECO:0000313" key="2">
    <source>
        <dbReference type="Proteomes" id="UP001148629"/>
    </source>
</evidence>
<dbReference type="EMBL" id="JANRMS010000681">
    <property type="protein sequence ID" value="KAJ3535844.1"/>
    <property type="molecule type" value="Genomic_DNA"/>
</dbReference>
<name>A0ACC1SB61_9HYPO</name>
<keyword evidence="2" id="KW-1185">Reference proteome</keyword>
<dbReference type="Proteomes" id="UP001148629">
    <property type="component" value="Unassembled WGS sequence"/>
</dbReference>
<organism evidence="1 2">
    <name type="scientific">Fusarium decemcellulare</name>
    <dbReference type="NCBI Taxonomy" id="57161"/>
    <lineage>
        <taxon>Eukaryota</taxon>
        <taxon>Fungi</taxon>
        <taxon>Dikarya</taxon>
        <taxon>Ascomycota</taxon>
        <taxon>Pezizomycotina</taxon>
        <taxon>Sordariomycetes</taxon>
        <taxon>Hypocreomycetidae</taxon>
        <taxon>Hypocreales</taxon>
        <taxon>Nectriaceae</taxon>
        <taxon>Fusarium</taxon>
        <taxon>Fusarium decemcellulare species complex</taxon>
    </lineage>
</organism>